<evidence type="ECO:0000256" key="5">
    <source>
        <dbReference type="RuleBase" id="RU361153"/>
    </source>
</evidence>
<dbReference type="Gene3D" id="3.20.20.80">
    <property type="entry name" value="Glycosidases"/>
    <property type="match status" value="1"/>
</dbReference>
<keyword evidence="9" id="KW-1185">Reference proteome</keyword>
<reference evidence="8 9" key="1">
    <citation type="journal article" date="2018" name="Front. Microbiol.">
        <title>Genome-Wide Analysis of Corynespora cassiicola Leaf Fall Disease Putative Effectors.</title>
        <authorList>
            <person name="Lopez D."/>
            <person name="Ribeiro S."/>
            <person name="Label P."/>
            <person name="Fumanal B."/>
            <person name="Venisse J.S."/>
            <person name="Kohler A."/>
            <person name="de Oliveira R.R."/>
            <person name="Labutti K."/>
            <person name="Lipzen A."/>
            <person name="Lail K."/>
            <person name="Bauer D."/>
            <person name="Ohm R.A."/>
            <person name="Barry K.W."/>
            <person name="Spatafora J."/>
            <person name="Grigoriev I.V."/>
            <person name="Martin F.M."/>
            <person name="Pujade-Renaud V."/>
        </authorList>
    </citation>
    <scope>NUCLEOTIDE SEQUENCE [LARGE SCALE GENOMIC DNA]</scope>
    <source>
        <strain evidence="8 9">Philippines</strain>
    </source>
</reference>
<dbReference type="InterPro" id="IPR017853">
    <property type="entry name" value="GH"/>
</dbReference>
<evidence type="ECO:0000256" key="1">
    <source>
        <dbReference type="ARBA" id="ARBA00005641"/>
    </source>
</evidence>
<dbReference type="OrthoDB" id="1887033at2759"/>
<keyword evidence="3 5" id="KW-0326">Glycosidase</keyword>
<dbReference type="GO" id="GO:0009986">
    <property type="term" value="C:cell surface"/>
    <property type="evidence" value="ECO:0007669"/>
    <property type="project" value="TreeGrafter"/>
</dbReference>
<evidence type="ECO:0000256" key="4">
    <source>
        <dbReference type="ARBA" id="ARBA00023316"/>
    </source>
</evidence>
<feature type="region of interest" description="Disordered" evidence="6">
    <location>
        <begin position="16"/>
        <end position="48"/>
    </location>
</feature>
<evidence type="ECO:0000256" key="6">
    <source>
        <dbReference type="SAM" id="MobiDB-lite"/>
    </source>
</evidence>
<dbReference type="PANTHER" id="PTHR31297:SF43">
    <property type="entry name" value="GLUCAN 1,3-BETA-GLUCOSIDASE 3"/>
    <property type="match status" value="1"/>
</dbReference>
<dbReference type="AlphaFoldDB" id="A0A2T2NSJ2"/>
<protein>
    <submittedName>
        <fullName evidence="8">Glucan 1,3-beta-glucosidase-like protein</fullName>
    </submittedName>
</protein>
<dbReference type="PANTHER" id="PTHR31297">
    <property type="entry name" value="GLUCAN ENDO-1,6-BETA-GLUCOSIDASE B"/>
    <property type="match status" value="1"/>
</dbReference>
<dbReference type="GO" id="GO:0005737">
    <property type="term" value="C:cytoplasm"/>
    <property type="evidence" value="ECO:0007669"/>
    <property type="project" value="UniProtKB-ARBA"/>
</dbReference>
<keyword evidence="4" id="KW-0961">Cell wall biogenesis/degradation</keyword>
<evidence type="ECO:0000313" key="9">
    <source>
        <dbReference type="Proteomes" id="UP000240883"/>
    </source>
</evidence>
<evidence type="ECO:0000313" key="8">
    <source>
        <dbReference type="EMBL" id="PSN68048.1"/>
    </source>
</evidence>
<dbReference type="EMBL" id="KZ678134">
    <property type="protein sequence ID" value="PSN68048.1"/>
    <property type="molecule type" value="Genomic_DNA"/>
</dbReference>
<dbReference type="GO" id="GO:0071555">
    <property type="term" value="P:cell wall organization"/>
    <property type="evidence" value="ECO:0007669"/>
    <property type="project" value="UniProtKB-KW"/>
</dbReference>
<dbReference type="InterPro" id="IPR050386">
    <property type="entry name" value="Glycosyl_hydrolase_5"/>
</dbReference>
<evidence type="ECO:0000256" key="3">
    <source>
        <dbReference type="ARBA" id="ARBA00023295"/>
    </source>
</evidence>
<dbReference type="GO" id="GO:0046557">
    <property type="term" value="F:glucan endo-1,6-beta-glucosidase activity"/>
    <property type="evidence" value="ECO:0007669"/>
    <property type="project" value="TreeGrafter"/>
</dbReference>
<dbReference type="Proteomes" id="UP000240883">
    <property type="component" value="Unassembled WGS sequence"/>
</dbReference>
<feature type="domain" description="Glycoside hydrolase family 5" evidence="7">
    <location>
        <begin position="110"/>
        <end position="368"/>
    </location>
</feature>
<dbReference type="SUPFAM" id="SSF51445">
    <property type="entry name" value="(Trans)glycosidases"/>
    <property type="match status" value="1"/>
</dbReference>
<comment type="similarity">
    <text evidence="1 5">Belongs to the glycosyl hydrolase 5 (cellulase A) family.</text>
</comment>
<dbReference type="FunFam" id="3.20.20.80:FF:000100">
    <property type="entry name" value="Glycoside hydrolase superfamily"/>
    <property type="match status" value="1"/>
</dbReference>
<evidence type="ECO:0000256" key="2">
    <source>
        <dbReference type="ARBA" id="ARBA00022801"/>
    </source>
</evidence>
<dbReference type="InterPro" id="IPR001547">
    <property type="entry name" value="Glyco_hydro_5"/>
</dbReference>
<dbReference type="GO" id="GO:0009251">
    <property type="term" value="P:glucan catabolic process"/>
    <property type="evidence" value="ECO:0007669"/>
    <property type="project" value="TreeGrafter"/>
</dbReference>
<dbReference type="GO" id="GO:0005576">
    <property type="term" value="C:extracellular region"/>
    <property type="evidence" value="ECO:0007669"/>
    <property type="project" value="TreeGrafter"/>
</dbReference>
<keyword evidence="2 5" id="KW-0378">Hydrolase</keyword>
<name>A0A2T2NSJ2_CORCC</name>
<gene>
    <name evidence="8" type="ORF">BS50DRAFT_356218</name>
</gene>
<sequence length="546" mass="61184">MDGLFRKAKAKIEKFVDEVQKPDQPQSNHPPPHESHSHSTGHHQPSSICEPSPLDILRYRYHHGTNLGSIYVIERWLHPSVFPDGASGSSELEAVKTWVERIGLDETKKKFEERWASAVSDDDIDWLVNEAKCTTIRLPIGYFDLPAAFLTQGTPFEPYAQVFAGAWDSIRTLISRLRARSVGVLIDLHALPGGANAQEHSGTNTGSADLWGSGHNRHLGVQCCKFIANEARSGLDITGIQIINEAEWDSPGMYEWYDECISVVSSVDPSIPVIISDGWNLGRAVDWTLGKNAAYPHHPTCPVIIDTHYYWAFSDEDKQKSPQQIISEVPSKLSELNGKEGSVHDRGAVQVIVGEYSCVLTEDSWGKCGDESRQDLVKKFGEAQSQTWQCRAGGSFFWTWKMDWMPGGEWGFKAQSDPENRALSRPSHSLIPHHDVHGLLEKANHCREERKSAAVGQHCSYWDHTAPGTNFEHWRYENGWNVGYDDARAFFEGRGAQGVAPGNKIGNLEMWVLKRIRENGARGGFIWEFEQGLRKGVQDFQDVVGI</sequence>
<dbReference type="STRING" id="1448308.A0A2T2NSJ2"/>
<accession>A0A2T2NSJ2</accession>
<proteinExistence type="inferred from homology"/>
<evidence type="ECO:0000259" key="7">
    <source>
        <dbReference type="Pfam" id="PF00150"/>
    </source>
</evidence>
<organism evidence="8 9">
    <name type="scientific">Corynespora cassiicola Philippines</name>
    <dbReference type="NCBI Taxonomy" id="1448308"/>
    <lineage>
        <taxon>Eukaryota</taxon>
        <taxon>Fungi</taxon>
        <taxon>Dikarya</taxon>
        <taxon>Ascomycota</taxon>
        <taxon>Pezizomycotina</taxon>
        <taxon>Dothideomycetes</taxon>
        <taxon>Pleosporomycetidae</taxon>
        <taxon>Pleosporales</taxon>
        <taxon>Corynesporascaceae</taxon>
        <taxon>Corynespora</taxon>
    </lineage>
</organism>
<dbReference type="Pfam" id="PF00150">
    <property type="entry name" value="Cellulase"/>
    <property type="match status" value="1"/>
</dbReference>